<organism evidence="2 3">
    <name type="scientific">Chengkuizengella axinellae</name>
    <dbReference type="NCBI Taxonomy" id="3064388"/>
    <lineage>
        <taxon>Bacteria</taxon>
        <taxon>Bacillati</taxon>
        <taxon>Bacillota</taxon>
        <taxon>Bacilli</taxon>
        <taxon>Bacillales</taxon>
        <taxon>Paenibacillaceae</taxon>
        <taxon>Chengkuizengella</taxon>
    </lineage>
</organism>
<dbReference type="Pfam" id="PF00583">
    <property type="entry name" value="Acetyltransf_1"/>
    <property type="match status" value="1"/>
</dbReference>
<evidence type="ECO:0000313" key="2">
    <source>
        <dbReference type="EMBL" id="MDP5274961.1"/>
    </source>
</evidence>
<dbReference type="InterPro" id="IPR000182">
    <property type="entry name" value="GNAT_dom"/>
</dbReference>
<comment type="caution">
    <text evidence="2">The sequence shown here is derived from an EMBL/GenBank/DDBJ whole genome shotgun (WGS) entry which is preliminary data.</text>
</comment>
<dbReference type="RefSeq" id="WP_305992271.1">
    <property type="nucleotide sequence ID" value="NZ_JAVAMP010000005.1"/>
</dbReference>
<feature type="domain" description="N-acetyltransferase" evidence="1">
    <location>
        <begin position="4"/>
        <end position="153"/>
    </location>
</feature>
<accession>A0ABT9J020</accession>
<dbReference type="Gene3D" id="3.40.630.30">
    <property type="match status" value="1"/>
</dbReference>
<dbReference type="EC" id="2.3.1.-" evidence="2"/>
<dbReference type="EMBL" id="JAVAMP010000005">
    <property type="protein sequence ID" value="MDP5274961.1"/>
    <property type="molecule type" value="Genomic_DNA"/>
</dbReference>
<proteinExistence type="predicted"/>
<keyword evidence="2" id="KW-0808">Transferase</keyword>
<keyword evidence="2" id="KW-0012">Acyltransferase</keyword>
<dbReference type="GO" id="GO:0016746">
    <property type="term" value="F:acyltransferase activity"/>
    <property type="evidence" value="ECO:0007669"/>
    <property type="project" value="UniProtKB-KW"/>
</dbReference>
<gene>
    <name evidence="2" type="ORF">Q5Y73_12650</name>
</gene>
<evidence type="ECO:0000313" key="3">
    <source>
        <dbReference type="Proteomes" id="UP001231941"/>
    </source>
</evidence>
<keyword evidence="3" id="KW-1185">Reference proteome</keyword>
<name>A0ABT9J020_9BACL</name>
<dbReference type="SUPFAM" id="SSF55729">
    <property type="entry name" value="Acyl-CoA N-acyltransferases (Nat)"/>
    <property type="match status" value="1"/>
</dbReference>
<dbReference type="InterPro" id="IPR016181">
    <property type="entry name" value="Acyl_CoA_acyltransferase"/>
</dbReference>
<protein>
    <submittedName>
        <fullName evidence="2">GNAT family N-acetyltransferase</fullName>
        <ecNumber evidence="2">2.3.1.-</ecNumber>
    </submittedName>
</protein>
<evidence type="ECO:0000259" key="1">
    <source>
        <dbReference type="PROSITE" id="PS51186"/>
    </source>
</evidence>
<reference evidence="2 3" key="1">
    <citation type="submission" date="2023-08" db="EMBL/GenBank/DDBJ databases">
        <authorList>
            <person name="Park J.-S."/>
        </authorList>
    </citation>
    <scope>NUCLEOTIDE SEQUENCE [LARGE SCALE GENOMIC DNA]</scope>
    <source>
        <strain evidence="2 3">2205SS18-9</strain>
    </source>
</reference>
<dbReference type="Proteomes" id="UP001231941">
    <property type="component" value="Unassembled WGS sequence"/>
</dbReference>
<sequence length="153" mass="17004">MSAISIRKAVRDEAEIVVDLVESLLIELGEKLPIAKKSTISLCKRFFDEGKYAAFIASDLTGLPIGIITLMETTSLYAGGKIGIIQELYIMPEFRSQAVGLQLLNEAEKYGKENGWARLEVATPNQESSARTISFYRREGFKGTSLKLKKKLQ</sequence>
<dbReference type="PROSITE" id="PS51186">
    <property type="entry name" value="GNAT"/>
    <property type="match status" value="1"/>
</dbReference>
<dbReference type="CDD" id="cd04301">
    <property type="entry name" value="NAT_SF"/>
    <property type="match status" value="1"/>
</dbReference>